<dbReference type="InterPro" id="IPR036188">
    <property type="entry name" value="FAD/NAD-bd_sf"/>
</dbReference>
<evidence type="ECO:0000259" key="1">
    <source>
        <dbReference type="Pfam" id="PF07992"/>
    </source>
</evidence>
<dbReference type="GO" id="GO:0016491">
    <property type="term" value="F:oxidoreductase activity"/>
    <property type="evidence" value="ECO:0007669"/>
    <property type="project" value="InterPro"/>
</dbReference>
<dbReference type="FunCoup" id="K0IP34">
    <property type="interactions" value="48"/>
</dbReference>
<name>K0IP34_NITGG</name>
<dbReference type="Pfam" id="PF07992">
    <property type="entry name" value="Pyr_redox_2"/>
    <property type="match status" value="1"/>
</dbReference>
<dbReference type="AlphaFoldDB" id="K0IP34"/>
<reference evidence="2 3" key="1">
    <citation type="journal article" date="2012" name="Environ. Microbiol.">
        <title>The genome of the ammonia-oxidizing Candidatus Nitrososphaera gargensis: insights into metabolic versatility and environmental adaptations.</title>
        <authorList>
            <person name="Spang A."/>
            <person name="Poehlein A."/>
            <person name="Offre P."/>
            <person name="Zumbragel S."/>
            <person name="Haider S."/>
            <person name="Rychlik N."/>
            <person name="Nowka B."/>
            <person name="Schmeisser C."/>
            <person name="Lebedeva E.V."/>
            <person name="Rattei T."/>
            <person name="Bohm C."/>
            <person name="Schmid M."/>
            <person name="Galushko A."/>
            <person name="Hatzenpichler R."/>
            <person name="Weinmaier T."/>
            <person name="Daniel R."/>
            <person name="Schleper C."/>
            <person name="Spieck E."/>
            <person name="Streit W."/>
            <person name="Wagner M."/>
        </authorList>
    </citation>
    <scope>NUCLEOTIDE SEQUENCE [LARGE SCALE GENOMIC DNA]</scope>
    <source>
        <strain evidence="3">Ga9.2</strain>
    </source>
</reference>
<dbReference type="PRINTS" id="PR00368">
    <property type="entry name" value="FADPNR"/>
</dbReference>
<dbReference type="HOGENOM" id="CLU_030742_5_1_2"/>
<sequence>MTKKFLHSIPIFSLMGKRILILGAGFGGLAAATELRKNLSLDHRVIIVDRKKSFMMGLVKLWVLEGSRNLQESLTPLDGLNAKRIEYLNDEVTKIEIAQSRVQARDHGWIEYDYLIVALGAELAPDRIAGFVGRGYNLYDAQQVPKLRDRLLQLERGKVAIAIMGMPYKCPPAPYEASLIIDSMLSRQGTRNNIEIDIYAPAPIAMPVAGPQVSANVVEIISQRGISFHSSHKLKSVTDDTLEFENGSKADYDVLVGIPPHRVPEVVRSAGLIAAEGNSNWVAIDRNTMKTRFKNVFAVGDVTEIKVGAMALPKAGIFAEEQAKVAARQIIDEISGRPAVAAFAGQGYCFMEMGNGRAGYLEADFFNPAGPAVRLEAPSEQNFQKKQDFERIRVKEWLL</sequence>
<dbReference type="STRING" id="1237085.Ngar_c35160"/>
<feature type="domain" description="FAD/NAD(P)-binding" evidence="1">
    <location>
        <begin position="18"/>
        <end position="310"/>
    </location>
</feature>
<dbReference type="EMBL" id="CP002408">
    <property type="protein sequence ID" value="AFU60429.1"/>
    <property type="molecule type" value="Genomic_DNA"/>
</dbReference>
<evidence type="ECO:0000313" key="3">
    <source>
        <dbReference type="Proteomes" id="UP000008037"/>
    </source>
</evidence>
<dbReference type="InterPro" id="IPR023753">
    <property type="entry name" value="FAD/NAD-binding_dom"/>
</dbReference>
<keyword evidence="3" id="KW-1185">Reference proteome</keyword>
<dbReference type="KEGG" id="nga:Ngar_c35160"/>
<dbReference type="PANTHER" id="PTHR43755:SF1">
    <property type="entry name" value="FAD-DEPENDENT PYRIDINE NUCLEOTIDE-DISULPHIDE OXIDOREDUCTASE"/>
    <property type="match status" value="1"/>
</dbReference>
<organism evidence="2 3">
    <name type="scientific">Nitrososphaera gargensis (strain Ga9.2)</name>
    <dbReference type="NCBI Taxonomy" id="1237085"/>
    <lineage>
        <taxon>Archaea</taxon>
        <taxon>Nitrososphaerota</taxon>
        <taxon>Nitrososphaeria</taxon>
        <taxon>Nitrososphaerales</taxon>
        <taxon>Nitrososphaeraceae</taxon>
        <taxon>Nitrososphaera</taxon>
    </lineage>
</organism>
<gene>
    <name evidence="2" type="ordered locus">Ngar_c35160</name>
</gene>
<dbReference type="Gene3D" id="3.50.50.60">
    <property type="entry name" value="FAD/NAD(P)-binding domain"/>
    <property type="match status" value="2"/>
</dbReference>
<dbReference type="InParanoid" id="K0IP34"/>
<dbReference type="BioCyc" id="CNIT1237085:G1324-3517-MONOMER"/>
<accession>K0IP34</accession>
<dbReference type="InterPro" id="IPR052541">
    <property type="entry name" value="SQRD"/>
</dbReference>
<dbReference type="PATRIC" id="fig|1237085.11.peg.3519"/>
<dbReference type="SUPFAM" id="SSF51905">
    <property type="entry name" value="FAD/NAD(P)-binding domain"/>
    <property type="match status" value="2"/>
</dbReference>
<dbReference type="PANTHER" id="PTHR43755">
    <property type="match status" value="1"/>
</dbReference>
<protein>
    <submittedName>
        <fullName evidence="2">Putative FAD-dependent pyridine nucleotide-disulfide oxidoreductase</fullName>
    </submittedName>
</protein>
<dbReference type="Proteomes" id="UP000008037">
    <property type="component" value="Chromosome"/>
</dbReference>
<proteinExistence type="predicted"/>
<evidence type="ECO:0000313" key="2">
    <source>
        <dbReference type="EMBL" id="AFU60429.1"/>
    </source>
</evidence>